<name>A0A921GPM1_9MICO</name>
<gene>
    <name evidence="2" type="ORF">K8W24_08570</name>
</gene>
<evidence type="ECO:0000256" key="1">
    <source>
        <dbReference type="SAM" id="MobiDB-lite"/>
    </source>
</evidence>
<organism evidence="2 3">
    <name type="scientific">Brachybacterium paraconglomeratum</name>
    <dbReference type="NCBI Taxonomy" id="173362"/>
    <lineage>
        <taxon>Bacteria</taxon>
        <taxon>Bacillati</taxon>
        <taxon>Actinomycetota</taxon>
        <taxon>Actinomycetes</taxon>
        <taxon>Micrococcales</taxon>
        <taxon>Dermabacteraceae</taxon>
        <taxon>Brachybacterium</taxon>
    </lineage>
</organism>
<proteinExistence type="predicted"/>
<feature type="region of interest" description="Disordered" evidence="1">
    <location>
        <begin position="1"/>
        <end position="23"/>
    </location>
</feature>
<dbReference type="Proteomes" id="UP000775129">
    <property type="component" value="Unassembled WGS sequence"/>
</dbReference>
<evidence type="ECO:0000313" key="3">
    <source>
        <dbReference type="Proteomes" id="UP000775129"/>
    </source>
</evidence>
<comment type="caution">
    <text evidence="2">The sequence shown here is derived from an EMBL/GenBank/DDBJ whole genome shotgun (WGS) entry which is preliminary data.</text>
</comment>
<accession>A0A921GPM1</accession>
<sequence length="60" mass="6508">MTTPDALAEARRRFPDIPDADGPALEQHAALLDELRESVDLDRLAGTASAMTFDPRTPTT</sequence>
<dbReference type="AlphaFoldDB" id="A0A921GPM1"/>
<dbReference type="EMBL" id="DYWO01000250">
    <property type="protein sequence ID" value="HJF49833.1"/>
    <property type="molecule type" value="Genomic_DNA"/>
</dbReference>
<reference evidence="2" key="2">
    <citation type="submission" date="2021-09" db="EMBL/GenBank/DDBJ databases">
        <authorList>
            <person name="Gilroy R."/>
        </authorList>
    </citation>
    <scope>NUCLEOTIDE SEQUENCE</scope>
    <source>
        <strain evidence="2">1647</strain>
    </source>
</reference>
<evidence type="ECO:0000313" key="2">
    <source>
        <dbReference type="EMBL" id="HJF49833.1"/>
    </source>
</evidence>
<dbReference type="RefSeq" id="WP_133677908.1">
    <property type="nucleotide sequence ID" value="NZ_JBCLTI010000002.1"/>
</dbReference>
<reference evidence="2" key="1">
    <citation type="journal article" date="2021" name="PeerJ">
        <title>Extensive microbial diversity within the chicken gut microbiome revealed by metagenomics and culture.</title>
        <authorList>
            <person name="Gilroy R."/>
            <person name="Ravi A."/>
            <person name="Getino M."/>
            <person name="Pursley I."/>
            <person name="Horton D.L."/>
            <person name="Alikhan N.F."/>
            <person name="Baker D."/>
            <person name="Gharbi K."/>
            <person name="Hall N."/>
            <person name="Watson M."/>
            <person name="Adriaenssens E.M."/>
            <person name="Foster-Nyarko E."/>
            <person name="Jarju S."/>
            <person name="Secka A."/>
            <person name="Antonio M."/>
            <person name="Oren A."/>
            <person name="Chaudhuri R.R."/>
            <person name="La Ragione R."/>
            <person name="Hildebrand F."/>
            <person name="Pallen M.J."/>
        </authorList>
    </citation>
    <scope>NUCLEOTIDE SEQUENCE</scope>
    <source>
        <strain evidence="2">1647</strain>
    </source>
</reference>
<protein>
    <submittedName>
        <fullName evidence="2">Uncharacterized protein</fullName>
    </submittedName>
</protein>